<reference evidence="1" key="1">
    <citation type="submission" date="2019-05" db="EMBL/GenBank/DDBJ databases">
        <authorList>
            <person name="Piombo E."/>
        </authorList>
    </citation>
    <scope>NUCLEOTIDE SEQUENCE</scope>
    <source>
        <strain evidence="1">C2S</strain>
    </source>
</reference>
<organism evidence="1 2">
    <name type="scientific">Fusarium fujikuroi</name>
    <name type="common">Bakanae and foot rot disease fungus</name>
    <name type="synonym">Gibberella fujikuroi</name>
    <dbReference type="NCBI Taxonomy" id="5127"/>
    <lineage>
        <taxon>Eukaryota</taxon>
        <taxon>Fungi</taxon>
        <taxon>Dikarya</taxon>
        <taxon>Ascomycota</taxon>
        <taxon>Pezizomycotina</taxon>
        <taxon>Sordariomycetes</taxon>
        <taxon>Hypocreomycetidae</taxon>
        <taxon>Hypocreales</taxon>
        <taxon>Nectriaceae</taxon>
        <taxon>Fusarium</taxon>
        <taxon>Fusarium fujikuroi species complex</taxon>
    </lineage>
</organism>
<dbReference type="EMBL" id="CABFJX010000146">
    <property type="protein sequence ID" value="VTT65399.1"/>
    <property type="molecule type" value="Genomic_DNA"/>
</dbReference>
<evidence type="ECO:0000313" key="2">
    <source>
        <dbReference type="Proteomes" id="UP000760494"/>
    </source>
</evidence>
<name>A0A9Q9RIM3_FUSFU</name>
<dbReference type="Proteomes" id="UP000760494">
    <property type="component" value="Unassembled WGS sequence"/>
</dbReference>
<evidence type="ECO:0000313" key="1">
    <source>
        <dbReference type="EMBL" id="VTT65399.1"/>
    </source>
</evidence>
<protein>
    <submittedName>
        <fullName evidence="1">Uncharacterized protein</fullName>
    </submittedName>
</protein>
<sequence length="68" mass="7353">MVLLLENLWSGTGVALCTWYSDCAGEPGKSLLGTIVIIERGIEEEGAPGSQINEALTQSLDEWRCRTA</sequence>
<accession>A0A9Q9RIM3</accession>
<comment type="caution">
    <text evidence="1">The sequence shown here is derived from an EMBL/GenBank/DDBJ whole genome shotgun (WGS) entry which is preliminary data.</text>
</comment>
<gene>
    <name evidence="1" type="ORF">C2S_5947</name>
</gene>
<proteinExistence type="predicted"/>
<dbReference type="AlphaFoldDB" id="A0A9Q9RIM3"/>